<dbReference type="Gene3D" id="1.10.45.10">
    <property type="entry name" value="Vanillyl-alcohol Oxidase, Chain A, domain 4"/>
    <property type="match status" value="1"/>
</dbReference>
<dbReference type="InterPro" id="IPR010031">
    <property type="entry name" value="FAD_lactone_oxidase-like"/>
</dbReference>
<dbReference type="InterPro" id="IPR036318">
    <property type="entry name" value="FAD-bd_PCMH-like_sf"/>
</dbReference>
<name>A0A5M3W7E0_9ACTN</name>
<feature type="domain" description="FAD-binding PCMH-type" evidence="2">
    <location>
        <begin position="12"/>
        <end position="177"/>
    </location>
</feature>
<reference evidence="3 4" key="1">
    <citation type="submission" date="2019-10" db="EMBL/GenBank/DDBJ databases">
        <title>Whole genome shotgun sequence of Acrocarpospora corrugata NBRC 13972.</title>
        <authorList>
            <person name="Ichikawa N."/>
            <person name="Kimura A."/>
            <person name="Kitahashi Y."/>
            <person name="Komaki H."/>
            <person name="Oguchi A."/>
        </authorList>
    </citation>
    <scope>NUCLEOTIDE SEQUENCE [LARGE SCALE GENOMIC DNA]</scope>
    <source>
        <strain evidence="3 4">NBRC 13972</strain>
    </source>
</reference>
<protein>
    <submittedName>
        <fullName evidence="3">Oxidoreductase</fullName>
    </submittedName>
</protein>
<dbReference type="GO" id="GO:0003885">
    <property type="term" value="F:D-arabinono-1,4-lactone oxidase activity"/>
    <property type="evidence" value="ECO:0007669"/>
    <property type="project" value="InterPro"/>
</dbReference>
<dbReference type="Pfam" id="PF04030">
    <property type="entry name" value="ALO"/>
    <property type="match status" value="1"/>
</dbReference>
<dbReference type="Pfam" id="PF01565">
    <property type="entry name" value="FAD_binding_4"/>
    <property type="match status" value="1"/>
</dbReference>
<dbReference type="Proteomes" id="UP000334990">
    <property type="component" value="Unassembled WGS sequence"/>
</dbReference>
<dbReference type="GO" id="GO:0016020">
    <property type="term" value="C:membrane"/>
    <property type="evidence" value="ECO:0007669"/>
    <property type="project" value="InterPro"/>
</dbReference>
<dbReference type="PROSITE" id="PS51387">
    <property type="entry name" value="FAD_PCMH"/>
    <property type="match status" value="1"/>
</dbReference>
<sequence length="428" mass="45608">MSDALLAGWGRTSPSRARVLRPGSVAELAAAVQAAGGRGVIARGLGRSYGDPAQNGGGVVVDLTRLRKFELTGERIVAEGGASLGELIRALVPRGRFLPVVPGTRHVTVGGAVAADVHGKNHPADGSFAAHVEEFDLLTADGSVRTVRPGDQAFHATTGGMGLTGVVTRAVLRPIPIPSPLLRVETRRCRDLDDVLTRLSGSTARYAVAWLDCLSERGRGIVDEATHTEGPAATAALKGPLLSVPPHIPGGLLNRHTATLFNHLWYCKAPRTSVRSMPLGAYFHPLDRIRDWNRIYGPPGFVQYQFAVPYGEGLKNVVRRIGRSGVPSFLAVLKRLGPAGEGLLSFPIEGWTLALDFPATAPGLPELLDACDQAVIDAGGRVYLAKDARLAPESLPVMYPGLARFREIRAQLDPAGVFQSDLARRLRL</sequence>
<dbReference type="RefSeq" id="WP_155339304.1">
    <property type="nucleotide sequence ID" value="NZ_BAAABN010000053.1"/>
</dbReference>
<evidence type="ECO:0000256" key="1">
    <source>
        <dbReference type="ARBA" id="ARBA00023002"/>
    </source>
</evidence>
<proteinExistence type="predicted"/>
<evidence type="ECO:0000259" key="2">
    <source>
        <dbReference type="PROSITE" id="PS51387"/>
    </source>
</evidence>
<evidence type="ECO:0000313" key="4">
    <source>
        <dbReference type="Proteomes" id="UP000334990"/>
    </source>
</evidence>
<dbReference type="GO" id="GO:0080049">
    <property type="term" value="F:L-gulono-1,4-lactone dehydrogenase activity"/>
    <property type="evidence" value="ECO:0007669"/>
    <property type="project" value="TreeGrafter"/>
</dbReference>
<keyword evidence="4" id="KW-1185">Reference proteome</keyword>
<gene>
    <name evidence="3" type="ORF">Acor_51890</name>
</gene>
<dbReference type="OrthoDB" id="143770at2"/>
<dbReference type="InterPro" id="IPR016166">
    <property type="entry name" value="FAD-bd_PCMH"/>
</dbReference>
<organism evidence="3 4">
    <name type="scientific">Acrocarpospora corrugata</name>
    <dbReference type="NCBI Taxonomy" id="35763"/>
    <lineage>
        <taxon>Bacteria</taxon>
        <taxon>Bacillati</taxon>
        <taxon>Actinomycetota</taxon>
        <taxon>Actinomycetes</taxon>
        <taxon>Streptosporangiales</taxon>
        <taxon>Streptosporangiaceae</taxon>
        <taxon>Acrocarpospora</taxon>
    </lineage>
</organism>
<dbReference type="InterPro" id="IPR007173">
    <property type="entry name" value="ALO_C"/>
</dbReference>
<dbReference type="SUPFAM" id="SSF56176">
    <property type="entry name" value="FAD-binding/transporter-associated domain-like"/>
    <property type="match status" value="1"/>
</dbReference>
<comment type="caution">
    <text evidence="3">The sequence shown here is derived from an EMBL/GenBank/DDBJ whole genome shotgun (WGS) entry which is preliminary data.</text>
</comment>
<keyword evidence="1" id="KW-0560">Oxidoreductase</keyword>
<dbReference type="InterPro" id="IPR016167">
    <property type="entry name" value="FAD-bd_PCMH_sub1"/>
</dbReference>
<dbReference type="PANTHER" id="PTHR43762">
    <property type="entry name" value="L-GULONOLACTONE OXIDASE"/>
    <property type="match status" value="1"/>
</dbReference>
<dbReference type="EMBL" id="BLAD01000065">
    <property type="protein sequence ID" value="GES03123.1"/>
    <property type="molecule type" value="Genomic_DNA"/>
</dbReference>
<dbReference type="InterPro" id="IPR016169">
    <property type="entry name" value="FAD-bd_PCMH_sub2"/>
</dbReference>
<accession>A0A5M3W7E0</accession>
<dbReference type="AlphaFoldDB" id="A0A5M3W7E0"/>
<dbReference type="InterPro" id="IPR016171">
    <property type="entry name" value="Vanillyl_alc_oxidase_C-sub2"/>
</dbReference>
<dbReference type="GO" id="GO:0071949">
    <property type="term" value="F:FAD binding"/>
    <property type="evidence" value="ECO:0007669"/>
    <property type="project" value="InterPro"/>
</dbReference>
<dbReference type="PANTHER" id="PTHR43762:SF1">
    <property type="entry name" value="D-ARABINONO-1,4-LACTONE OXIDASE"/>
    <property type="match status" value="1"/>
</dbReference>
<dbReference type="Gene3D" id="3.30.43.10">
    <property type="entry name" value="Uridine Diphospho-n-acetylenolpyruvylglucosamine Reductase, domain 2"/>
    <property type="match status" value="1"/>
</dbReference>
<dbReference type="Gene3D" id="3.30.465.10">
    <property type="match status" value="1"/>
</dbReference>
<dbReference type="InterPro" id="IPR006094">
    <property type="entry name" value="Oxid_FAD_bind_N"/>
</dbReference>
<evidence type="ECO:0000313" key="3">
    <source>
        <dbReference type="EMBL" id="GES03123.1"/>
    </source>
</evidence>